<organism evidence="7 8">
    <name type="scientific">Candidatus Magasanikbacteria bacterium GW2011_GWC2_41_17</name>
    <dbReference type="NCBI Taxonomy" id="1619048"/>
    <lineage>
        <taxon>Bacteria</taxon>
        <taxon>Candidatus Magasanikiibacteriota</taxon>
    </lineage>
</organism>
<feature type="transmembrane region" description="Helical" evidence="5">
    <location>
        <begin position="278"/>
        <end position="297"/>
    </location>
</feature>
<feature type="transmembrane region" description="Helical" evidence="5">
    <location>
        <begin position="363"/>
        <end position="383"/>
    </location>
</feature>
<dbReference type="Proteomes" id="UP000034108">
    <property type="component" value="Unassembled WGS sequence"/>
</dbReference>
<dbReference type="InterPro" id="IPR007016">
    <property type="entry name" value="O-antigen_ligase-rel_domated"/>
</dbReference>
<feature type="transmembrane region" description="Helical" evidence="5">
    <location>
        <begin position="204"/>
        <end position="221"/>
    </location>
</feature>
<evidence type="ECO:0000256" key="2">
    <source>
        <dbReference type="ARBA" id="ARBA00022692"/>
    </source>
</evidence>
<feature type="transmembrane region" description="Helical" evidence="5">
    <location>
        <begin position="390"/>
        <end position="407"/>
    </location>
</feature>
<gene>
    <name evidence="7" type="ORF">UU49_C0007G0006</name>
</gene>
<accession>A0A0G0XR46</accession>
<evidence type="ECO:0000256" key="5">
    <source>
        <dbReference type="SAM" id="Phobius"/>
    </source>
</evidence>
<dbReference type="PANTHER" id="PTHR37422:SF13">
    <property type="entry name" value="LIPOPOLYSACCHARIDE BIOSYNTHESIS PROTEIN PA4999-RELATED"/>
    <property type="match status" value="1"/>
</dbReference>
<evidence type="ECO:0000256" key="3">
    <source>
        <dbReference type="ARBA" id="ARBA00022989"/>
    </source>
</evidence>
<keyword evidence="4 5" id="KW-0472">Membrane</keyword>
<protein>
    <submittedName>
        <fullName evidence="7">O-antigen polymerase</fullName>
    </submittedName>
</protein>
<dbReference type="STRING" id="1619048.UU49_C0007G0006"/>
<comment type="caution">
    <text evidence="7">The sequence shown here is derived from an EMBL/GenBank/DDBJ whole genome shotgun (WGS) entry which is preliminary data.</text>
</comment>
<evidence type="ECO:0000256" key="1">
    <source>
        <dbReference type="ARBA" id="ARBA00004141"/>
    </source>
</evidence>
<feature type="transmembrane region" description="Helical" evidence="5">
    <location>
        <begin position="112"/>
        <end position="129"/>
    </location>
</feature>
<reference evidence="7 8" key="1">
    <citation type="journal article" date="2015" name="Nature">
        <title>rRNA introns, odd ribosomes, and small enigmatic genomes across a large radiation of phyla.</title>
        <authorList>
            <person name="Brown C.T."/>
            <person name="Hug L.A."/>
            <person name="Thomas B.C."/>
            <person name="Sharon I."/>
            <person name="Castelle C.J."/>
            <person name="Singh A."/>
            <person name="Wilkins M.J."/>
            <person name="Williams K.H."/>
            <person name="Banfield J.F."/>
        </authorList>
    </citation>
    <scope>NUCLEOTIDE SEQUENCE [LARGE SCALE GENOMIC DNA]</scope>
</reference>
<evidence type="ECO:0000259" key="6">
    <source>
        <dbReference type="Pfam" id="PF04932"/>
    </source>
</evidence>
<keyword evidence="2 5" id="KW-0812">Transmembrane</keyword>
<dbReference type="Pfam" id="PF04932">
    <property type="entry name" value="Wzy_C"/>
    <property type="match status" value="1"/>
</dbReference>
<feature type="transmembrane region" description="Helical" evidence="5">
    <location>
        <begin position="141"/>
        <end position="159"/>
    </location>
</feature>
<feature type="transmembrane region" description="Helical" evidence="5">
    <location>
        <begin position="88"/>
        <end position="106"/>
    </location>
</feature>
<dbReference type="AlphaFoldDB" id="A0A0G0XR46"/>
<comment type="subcellular location">
    <subcellularLocation>
        <location evidence="1">Membrane</location>
        <topology evidence="1">Multi-pass membrane protein</topology>
    </subcellularLocation>
</comment>
<feature type="transmembrane region" description="Helical" evidence="5">
    <location>
        <begin position="413"/>
        <end position="431"/>
    </location>
</feature>
<keyword evidence="3 5" id="KW-1133">Transmembrane helix</keyword>
<feature type="transmembrane region" description="Helical" evidence="5">
    <location>
        <begin position="228"/>
        <end position="245"/>
    </location>
</feature>
<feature type="transmembrane region" description="Helical" evidence="5">
    <location>
        <begin position="7"/>
        <end position="25"/>
    </location>
</feature>
<sequence length="446" mass="50617">MRWIEYLIYFFLFIIPWQTRLILRHGVLNGGNWEYGIVGIHGTEILLLVIVLLLGLWNLSSMACPFLFCSRGDESSAKKRNWHASRSIYCLITILFIILVVSVLSAANRLIAIQQFIHIIEAIVIFIFLTKLPIDRVKATYAFLLGLALQAILGIYQFLTQSTFALQWLGLTLHDSTIGGVSVLENSVGRWLRAYGGLPHPNVFGGYMAIGVFLVAVLLTHNLINKKVRIFLLIVNCLFLTGLFFSFSRSAWLGLIVSLAFFGFFNHRRFISNGSWRLFFLSGVVLLVILSFFYAPLLKNRISGEGRLETKAVEERVGGYGEARQLFKKYPIRGVGLGNYTLAVRDDLDSSRPVWVYQPAHNVFLLISVELGIVGVLMILFCFYFIMRHFSRNLSSLFALFFILAIFDHYLWSLYSGLMLVGVGVGLLTIMTRDDRVETTMEDKTC</sequence>
<dbReference type="InterPro" id="IPR051533">
    <property type="entry name" value="WaaL-like"/>
</dbReference>
<feature type="domain" description="O-antigen ligase-related" evidence="6">
    <location>
        <begin position="238"/>
        <end position="380"/>
    </location>
</feature>
<name>A0A0G0XR46_9BACT</name>
<proteinExistence type="predicted"/>
<dbReference type="PANTHER" id="PTHR37422">
    <property type="entry name" value="TEICHURONIC ACID BIOSYNTHESIS PROTEIN TUAE"/>
    <property type="match status" value="1"/>
</dbReference>
<dbReference type="EMBL" id="LCAV01000007">
    <property type="protein sequence ID" value="KKR99370.1"/>
    <property type="molecule type" value="Genomic_DNA"/>
</dbReference>
<evidence type="ECO:0000313" key="7">
    <source>
        <dbReference type="EMBL" id="KKR99370.1"/>
    </source>
</evidence>
<evidence type="ECO:0000256" key="4">
    <source>
        <dbReference type="ARBA" id="ARBA00023136"/>
    </source>
</evidence>
<dbReference type="GO" id="GO:0016020">
    <property type="term" value="C:membrane"/>
    <property type="evidence" value="ECO:0007669"/>
    <property type="project" value="UniProtKB-SubCell"/>
</dbReference>
<feature type="transmembrane region" description="Helical" evidence="5">
    <location>
        <begin position="45"/>
        <end position="68"/>
    </location>
</feature>
<feature type="transmembrane region" description="Helical" evidence="5">
    <location>
        <begin position="251"/>
        <end position="266"/>
    </location>
</feature>
<evidence type="ECO:0000313" key="8">
    <source>
        <dbReference type="Proteomes" id="UP000034108"/>
    </source>
</evidence>